<reference key="1">
    <citation type="submission" date="2016-07" db="EMBL/GenBank/DDBJ databases">
        <title>Nontailed viruses are major unrecognized killers of bacteria in the ocean.</title>
        <authorList>
            <person name="Kauffman K."/>
            <person name="Hussain F."/>
            <person name="Yang J."/>
            <person name="Arevalo P."/>
            <person name="Brown J."/>
            <person name="Cutler M."/>
            <person name="Kelly L."/>
            <person name="Polz M.F."/>
        </authorList>
    </citation>
    <scope>NUCLEOTIDE SEQUENCE [LARGE SCALE GENOMIC DNA]</scope>
    <source>
        <strain>10N.261.52.F7</strain>
    </source>
</reference>
<gene>
    <name evidence="1" type="ORF">BCT99_03155</name>
</gene>
<protein>
    <recommendedName>
        <fullName evidence="2">Secreted protein</fullName>
    </recommendedName>
</protein>
<comment type="caution">
    <text evidence="1">The sequence shown here is derived from an EMBL/GenBank/DDBJ whole genome shotgun (WGS) entry which is preliminary data.</text>
</comment>
<reference evidence="1" key="3">
    <citation type="journal article" date="2018" name="Nature">
        <title>A major lineage of non-tailed dsDNA viruses as unrecognized killers of marine bacteria.</title>
        <authorList>
            <person name="Kauffman K.M."/>
            <person name="Hussain F.A."/>
            <person name="Yang J."/>
            <person name="Arevalo P."/>
            <person name="Brown J.M."/>
            <person name="Chang W.K."/>
            <person name="VanInsberghe D."/>
            <person name="Elsherbini J."/>
            <person name="Sharma R.S."/>
            <person name="Cutler M.B."/>
            <person name="Kelly L."/>
            <person name="Polz M.F."/>
        </authorList>
    </citation>
    <scope>NUCLEOTIDE SEQUENCE</scope>
    <source>
        <strain evidence="1">10N.261.52.F7</strain>
    </source>
</reference>
<dbReference type="RefSeq" id="WP_102278562.1">
    <property type="nucleotide sequence ID" value="NZ_JAJGZN020000002.1"/>
</dbReference>
<organism evidence="1">
    <name type="scientific">Vibrio lentus</name>
    <dbReference type="NCBI Taxonomy" id="136468"/>
    <lineage>
        <taxon>Bacteria</taxon>
        <taxon>Pseudomonadati</taxon>
        <taxon>Pseudomonadota</taxon>
        <taxon>Gammaproteobacteria</taxon>
        <taxon>Vibrionales</taxon>
        <taxon>Vibrionaceae</taxon>
        <taxon>Vibrio</taxon>
    </lineage>
</organism>
<proteinExistence type="predicted"/>
<evidence type="ECO:0000313" key="1">
    <source>
        <dbReference type="EMBL" id="PMK50434.1"/>
    </source>
</evidence>
<evidence type="ECO:0008006" key="2">
    <source>
        <dbReference type="Google" id="ProtNLM"/>
    </source>
</evidence>
<dbReference type="AlphaFoldDB" id="A0AB36XXA1"/>
<dbReference type="EMBL" id="MCXM01000001">
    <property type="protein sequence ID" value="PMK50434.1"/>
    <property type="molecule type" value="Genomic_DNA"/>
</dbReference>
<sequence length="61" mass="6730">MYELTLILSLSLMMGGADSTAEMEVNTQFTTLEQCNEEGAALAKKLNATDLKVMQVQCERD</sequence>
<name>A0AB36XXA1_9VIBR</name>
<accession>A0AB36XXA1</accession>
<reference evidence="1" key="2">
    <citation type="submission" date="2016-07" db="EMBL/GenBank/DDBJ databases">
        <authorList>
            <person name="Kauffman K."/>
            <person name="Arevalo P."/>
            <person name="Polz M.F."/>
        </authorList>
    </citation>
    <scope>NUCLEOTIDE SEQUENCE</scope>
    <source>
        <strain evidence="1">10N.261.52.F7</strain>
    </source>
</reference>